<comment type="caution">
    <text evidence="2">The sequence shown here is derived from an EMBL/GenBank/DDBJ whole genome shotgun (WGS) entry which is preliminary data.</text>
</comment>
<keyword evidence="3" id="KW-1185">Reference proteome</keyword>
<gene>
    <name evidence="2" type="ORF">JK359_16200</name>
</gene>
<name>A0A937EIK2_9ACTN</name>
<accession>A0A937EIK2</accession>
<evidence type="ECO:0000313" key="2">
    <source>
        <dbReference type="EMBL" id="MBL1083496.1"/>
    </source>
</evidence>
<dbReference type="Proteomes" id="UP000661858">
    <property type="component" value="Unassembled WGS sequence"/>
</dbReference>
<organism evidence="2 3">
    <name type="scientific">Streptomyces actinomycinicus</name>
    <dbReference type="NCBI Taxonomy" id="1695166"/>
    <lineage>
        <taxon>Bacteria</taxon>
        <taxon>Bacillati</taxon>
        <taxon>Actinomycetota</taxon>
        <taxon>Actinomycetes</taxon>
        <taxon>Kitasatosporales</taxon>
        <taxon>Streptomycetaceae</taxon>
        <taxon>Streptomyces</taxon>
    </lineage>
</organism>
<evidence type="ECO:0000256" key="1">
    <source>
        <dbReference type="SAM" id="MobiDB-lite"/>
    </source>
</evidence>
<sequence length="370" mass="40985">MPDSGLNGLVTVSADEAWAVGRTGKPPRRRGSLLHYAAGRWNPVPLPVELRDDPELKAAASAPHDVWIYHREPTPLPPAAGEASRPYPSPAEASGQPDGLPPRPAMRWDGKRWHRIPAPFPITALRVLSPRNAWAVDPEGALRHWDGRRWQRNRLPVQVRDVDASSPDDVWAVGIRMPLAQFAAMHFDGHSWQRTRLPEHRFTHDGTLPGETSSLGYVRVLAADDVWATGAHTWEPDDEAPTDPPFEKYLLHWDGQRWTSAAYPPRAAHDAPIQPMAPDGSGGLVLGAWLRRTPTGRYLGIDAPPRVEGWTNTEVKPSKRRWLSLSDLAEAPGTHTLFGVGALTDGTTDRTSRAVIVRYQPSEPPVHRVH</sequence>
<dbReference type="RefSeq" id="WP_201836159.1">
    <property type="nucleotide sequence ID" value="NZ_JAERRK010000007.1"/>
</dbReference>
<reference evidence="2" key="1">
    <citation type="submission" date="2021-01" db="EMBL/GenBank/DDBJ databases">
        <title>WGS of actinomycetes isolated from Thailand.</title>
        <authorList>
            <person name="Thawai C."/>
        </authorList>
    </citation>
    <scope>NUCLEOTIDE SEQUENCE</scope>
    <source>
        <strain evidence="2">RCU-197</strain>
    </source>
</reference>
<protein>
    <submittedName>
        <fullName evidence="2">Uncharacterized protein</fullName>
    </submittedName>
</protein>
<dbReference type="AlphaFoldDB" id="A0A937EIK2"/>
<dbReference type="EMBL" id="JAERRK010000007">
    <property type="protein sequence ID" value="MBL1083496.1"/>
    <property type="molecule type" value="Genomic_DNA"/>
</dbReference>
<feature type="region of interest" description="Disordered" evidence="1">
    <location>
        <begin position="70"/>
        <end position="104"/>
    </location>
</feature>
<proteinExistence type="predicted"/>
<evidence type="ECO:0000313" key="3">
    <source>
        <dbReference type="Proteomes" id="UP000661858"/>
    </source>
</evidence>